<dbReference type="InterPro" id="IPR036873">
    <property type="entry name" value="Rhodanese-like_dom_sf"/>
</dbReference>
<dbReference type="EMBL" id="CP132302">
    <property type="protein sequence ID" value="WLR98608.1"/>
    <property type="molecule type" value="Genomic_DNA"/>
</dbReference>
<dbReference type="CDD" id="cd01448">
    <property type="entry name" value="TST_Repeat_1"/>
    <property type="match status" value="1"/>
</dbReference>
<evidence type="ECO:0000259" key="9">
    <source>
        <dbReference type="PROSITE" id="PS50206"/>
    </source>
</evidence>
<evidence type="ECO:0000256" key="4">
    <source>
        <dbReference type="ARBA" id="ARBA00022737"/>
    </source>
</evidence>
<dbReference type="Pfam" id="PF00581">
    <property type="entry name" value="Rhodanese"/>
    <property type="match status" value="2"/>
</dbReference>
<evidence type="ECO:0000256" key="6">
    <source>
        <dbReference type="ARBA" id="ARBA00066832"/>
    </source>
</evidence>
<evidence type="ECO:0000313" key="11">
    <source>
        <dbReference type="Proteomes" id="UP001234585"/>
    </source>
</evidence>
<dbReference type="PROSITE" id="PS50206">
    <property type="entry name" value="RHODANESE_3"/>
    <property type="match status" value="2"/>
</dbReference>
<dbReference type="AlphaFoldDB" id="A0AA50CNW8"/>
<dbReference type="PANTHER" id="PTHR11364:SF27">
    <property type="entry name" value="SULFURTRANSFERASE"/>
    <property type="match status" value="1"/>
</dbReference>
<keyword evidence="4" id="KW-0677">Repeat</keyword>
<evidence type="ECO:0000256" key="5">
    <source>
        <dbReference type="ARBA" id="ARBA00051793"/>
    </source>
</evidence>
<name>A0AA50CNW8_9HYPH</name>
<evidence type="ECO:0000256" key="7">
    <source>
        <dbReference type="ARBA" id="ARBA00070833"/>
    </source>
</evidence>
<dbReference type="RefSeq" id="WP_306038259.1">
    <property type="nucleotide sequence ID" value="NZ_CP132302.1"/>
</dbReference>
<proteinExistence type="predicted"/>
<dbReference type="FunFam" id="3.40.250.10:FF:000015">
    <property type="entry name" value="Sulfurtransferase"/>
    <property type="match status" value="1"/>
</dbReference>
<dbReference type="InterPro" id="IPR001763">
    <property type="entry name" value="Rhodanese-like_dom"/>
</dbReference>
<dbReference type="SMART" id="SM00450">
    <property type="entry name" value="RHOD"/>
    <property type="match status" value="2"/>
</dbReference>
<evidence type="ECO:0000256" key="2">
    <source>
        <dbReference type="ARBA" id="ARBA00022490"/>
    </source>
</evidence>
<dbReference type="InterPro" id="IPR045078">
    <property type="entry name" value="TST/MPST-like"/>
</dbReference>
<evidence type="ECO:0000313" key="10">
    <source>
        <dbReference type="EMBL" id="WLR98608.1"/>
    </source>
</evidence>
<dbReference type="GO" id="GO:0005737">
    <property type="term" value="C:cytoplasm"/>
    <property type="evidence" value="ECO:0007669"/>
    <property type="project" value="UniProtKB-SubCell"/>
</dbReference>
<comment type="catalytic activity">
    <reaction evidence="5">
        <text>2-oxo-3-sulfanylpropanoate + [thioredoxin]-dithiol = [thioredoxin]-disulfide + hydrogen sulfide + pyruvate + H(+)</text>
        <dbReference type="Rhea" id="RHEA:21740"/>
        <dbReference type="Rhea" id="RHEA-COMP:10698"/>
        <dbReference type="Rhea" id="RHEA-COMP:10700"/>
        <dbReference type="ChEBI" id="CHEBI:15361"/>
        <dbReference type="ChEBI" id="CHEBI:15378"/>
        <dbReference type="ChEBI" id="CHEBI:29919"/>
        <dbReference type="ChEBI" id="CHEBI:29950"/>
        <dbReference type="ChEBI" id="CHEBI:50058"/>
        <dbReference type="ChEBI" id="CHEBI:57678"/>
        <dbReference type="EC" id="2.8.1.2"/>
    </reaction>
    <physiologicalReaction direction="left-to-right" evidence="5">
        <dbReference type="Rhea" id="RHEA:21741"/>
    </physiologicalReaction>
</comment>
<dbReference type="SUPFAM" id="SSF52821">
    <property type="entry name" value="Rhodanese/Cell cycle control phosphatase"/>
    <property type="match status" value="2"/>
</dbReference>
<feature type="domain" description="Rhodanese" evidence="9">
    <location>
        <begin position="20"/>
        <end position="137"/>
    </location>
</feature>
<sequence length="284" mass="30799">MSKEKSRFVVSADWVEKQLGAPEFRIVDAAWYLPAQNRNGAAEYASGHIPGAVFFDQDVIADHSSGLPHTIPSPEFFASEVGKLGIADTDTIVVYDGPGIFTAPRVWWLFRVMGAKNVFVMDGGLDGWKKEGRPLQTDLPEPAPAVFHTNFNPYAVTSFEEMRGIVTTRARQVADARGAGRFTGEEAEPRAGMRSGHMPGARNMPSGTFSVDGHFKDLDQLRTLFEDAGIDLSKPVVTSCGSGVTAAIITLALHSLGHEDNTLYDGSWSQWGGREDTPVVTGKD</sequence>
<gene>
    <name evidence="10" type="primary">sseA</name>
    <name evidence="10" type="ORF">Q9313_06135</name>
</gene>
<accession>A0AA50CNW8</accession>
<dbReference type="Gene3D" id="3.40.250.10">
    <property type="entry name" value="Rhodanese-like domain"/>
    <property type="match status" value="2"/>
</dbReference>
<dbReference type="FunFam" id="3.40.250.10:FF:000001">
    <property type="entry name" value="Sulfurtransferase"/>
    <property type="match status" value="1"/>
</dbReference>
<dbReference type="GO" id="GO:0004792">
    <property type="term" value="F:thiosulfate-cyanide sulfurtransferase activity"/>
    <property type="evidence" value="ECO:0007669"/>
    <property type="project" value="InterPro"/>
</dbReference>
<keyword evidence="2" id="KW-0963">Cytoplasm</keyword>
<evidence type="ECO:0000256" key="1">
    <source>
        <dbReference type="ARBA" id="ARBA00004496"/>
    </source>
</evidence>
<organism evidence="10 11">
    <name type="scientific">Shinella sumterensis</name>
    <dbReference type="NCBI Taxonomy" id="1967501"/>
    <lineage>
        <taxon>Bacteria</taxon>
        <taxon>Pseudomonadati</taxon>
        <taxon>Pseudomonadota</taxon>
        <taxon>Alphaproteobacteria</taxon>
        <taxon>Hyphomicrobiales</taxon>
        <taxon>Rhizobiaceae</taxon>
        <taxon>Shinella</taxon>
    </lineage>
</organism>
<keyword evidence="3 10" id="KW-0808">Transferase</keyword>
<reference evidence="10 11" key="1">
    <citation type="submission" date="2023-08" db="EMBL/GenBank/DDBJ databases">
        <title>Pathogen: clinical or host-associated sample.</title>
        <authorList>
            <person name="Hergert J."/>
            <person name="Casey R."/>
            <person name="Wagner J."/>
            <person name="Young E.L."/>
            <person name="Oakeson K.F."/>
        </authorList>
    </citation>
    <scope>NUCLEOTIDE SEQUENCE [LARGE SCALE GENOMIC DNA]</scope>
    <source>
        <strain evidence="10 11">1760953</strain>
    </source>
</reference>
<comment type="subcellular location">
    <subcellularLocation>
        <location evidence="1">Cytoplasm</location>
    </subcellularLocation>
</comment>
<evidence type="ECO:0000256" key="8">
    <source>
        <dbReference type="ARBA" id="ARBA00078354"/>
    </source>
</evidence>
<dbReference type="PANTHER" id="PTHR11364">
    <property type="entry name" value="THIOSULFATE SULFERTANSFERASE"/>
    <property type="match status" value="1"/>
</dbReference>
<dbReference type="InterPro" id="IPR001307">
    <property type="entry name" value="Thiosulphate_STrfase_CS"/>
</dbReference>
<dbReference type="GO" id="GO:0016784">
    <property type="term" value="F:3-mercaptopyruvate sulfurtransferase activity"/>
    <property type="evidence" value="ECO:0007669"/>
    <property type="project" value="UniProtKB-EC"/>
</dbReference>
<keyword evidence="11" id="KW-1185">Reference proteome</keyword>
<evidence type="ECO:0000256" key="3">
    <source>
        <dbReference type="ARBA" id="ARBA00022679"/>
    </source>
</evidence>
<dbReference type="Proteomes" id="UP001234585">
    <property type="component" value="Chromosome"/>
</dbReference>
<protein>
    <recommendedName>
        <fullName evidence="7">3-mercaptopyruvate sulfurtransferase</fullName>
        <ecNumber evidence="6">2.8.1.2</ecNumber>
    </recommendedName>
    <alternativeName>
        <fullName evidence="8">Rhodanese-like protein</fullName>
    </alternativeName>
</protein>
<feature type="domain" description="Rhodanese" evidence="9">
    <location>
        <begin position="167"/>
        <end position="280"/>
    </location>
</feature>
<dbReference type="EC" id="2.8.1.2" evidence="6"/>
<dbReference type="PROSITE" id="PS00380">
    <property type="entry name" value="RHODANESE_1"/>
    <property type="match status" value="1"/>
</dbReference>
<dbReference type="CDD" id="cd01449">
    <property type="entry name" value="TST_Repeat_2"/>
    <property type="match status" value="1"/>
</dbReference>
<dbReference type="NCBIfam" id="NF008557">
    <property type="entry name" value="PRK11493.1"/>
    <property type="match status" value="1"/>
</dbReference>